<keyword evidence="1" id="KW-1133">Transmembrane helix</keyword>
<evidence type="ECO:0000313" key="2">
    <source>
        <dbReference type="Ensembl" id="ENSMGAP00000022443.1"/>
    </source>
</evidence>
<organism evidence="2 3">
    <name type="scientific">Meleagris gallopavo</name>
    <name type="common">Wild turkey</name>
    <dbReference type="NCBI Taxonomy" id="9103"/>
    <lineage>
        <taxon>Eukaryota</taxon>
        <taxon>Metazoa</taxon>
        <taxon>Chordata</taxon>
        <taxon>Craniata</taxon>
        <taxon>Vertebrata</taxon>
        <taxon>Euteleostomi</taxon>
        <taxon>Archelosauria</taxon>
        <taxon>Archosauria</taxon>
        <taxon>Dinosauria</taxon>
        <taxon>Saurischia</taxon>
        <taxon>Theropoda</taxon>
        <taxon>Coelurosauria</taxon>
        <taxon>Aves</taxon>
        <taxon>Neognathae</taxon>
        <taxon>Galloanserae</taxon>
        <taxon>Galliformes</taxon>
        <taxon>Phasianidae</taxon>
        <taxon>Meleagridinae</taxon>
        <taxon>Meleagris</taxon>
    </lineage>
</organism>
<dbReference type="GO" id="GO:0005789">
    <property type="term" value="C:endoplasmic reticulum membrane"/>
    <property type="evidence" value="ECO:0007669"/>
    <property type="project" value="TreeGrafter"/>
</dbReference>
<dbReference type="GO" id="GO:0045048">
    <property type="term" value="P:protein insertion into ER membrane"/>
    <property type="evidence" value="ECO:0007669"/>
    <property type="project" value="TreeGrafter"/>
</dbReference>
<keyword evidence="1" id="KW-0472">Membrane</keyword>
<dbReference type="InParanoid" id="A0A803XSE7"/>
<reference evidence="2" key="3">
    <citation type="submission" date="2025-09" db="UniProtKB">
        <authorList>
            <consortium name="Ensembl"/>
        </authorList>
    </citation>
    <scope>IDENTIFICATION</scope>
</reference>
<proteinExistence type="predicted"/>
<protein>
    <submittedName>
        <fullName evidence="2">Uncharacterized protein</fullName>
    </submittedName>
</protein>
<dbReference type="PANTHER" id="PTHR12371">
    <property type="entry name" value="TRANSLOCATION ASSOCIATED MEMBRANE PROTEIN"/>
    <property type="match status" value="1"/>
</dbReference>
<reference evidence="2" key="1">
    <citation type="journal article" date="2010" name="PLoS Biol.">
        <title>Multi-platform next-generation sequencing of the domestic turkey (Meleagris gallopavo): genome assembly and analysis.</title>
        <authorList>
            <person name="Dalloul R.A."/>
            <person name="Long J.A."/>
            <person name="Zimin A.V."/>
            <person name="Aslam L."/>
            <person name="Beal K."/>
            <person name="Blomberg L.A."/>
            <person name="Bouffard P."/>
            <person name="Burt D.W."/>
            <person name="Crasta O."/>
            <person name="Crooijmans R.P."/>
            <person name="Cooper K."/>
            <person name="Coulombe R.A."/>
            <person name="De S."/>
            <person name="Delany M.E."/>
            <person name="Dodgson J.B."/>
            <person name="Dong J.J."/>
            <person name="Evans C."/>
            <person name="Frederickson K.M."/>
            <person name="Flicek P."/>
            <person name="Florea L."/>
            <person name="Folkerts O."/>
            <person name="Groenen M.A."/>
            <person name="Harkins T.T."/>
            <person name="Herrero J."/>
            <person name="Hoffmann S."/>
            <person name="Megens H.J."/>
            <person name="Jiang A."/>
            <person name="de Jong P."/>
            <person name="Kaiser P."/>
            <person name="Kim H."/>
            <person name="Kim K.W."/>
            <person name="Kim S."/>
            <person name="Langenberger D."/>
            <person name="Lee M.K."/>
            <person name="Lee T."/>
            <person name="Mane S."/>
            <person name="Marcais G."/>
            <person name="Marz M."/>
            <person name="McElroy A.P."/>
            <person name="Modise T."/>
            <person name="Nefedov M."/>
            <person name="Notredame C."/>
            <person name="Paton I.R."/>
            <person name="Payne W.S."/>
            <person name="Pertea G."/>
            <person name="Prickett D."/>
            <person name="Puiu D."/>
            <person name="Qioa D."/>
            <person name="Raineri E."/>
            <person name="Ruffier M."/>
            <person name="Salzberg S.L."/>
            <person name="Schatz M.C."/>
            <person name="Scheuring C."/>
            <person name="Schmidt C.J."/>
            <person name="Schroeder S."/>
            <person name="Searle S.M."/>
            <person name="Smith E.J."/>
            <person name="Smith J."/>
            <person name="Sonstegard T.S."/>
            <person name="Stadler P.F."/>
            <person name="Tafer H."/>
            <person name="Tu Z.J."/>
            <person name="Van Tassell C.P."/>
            <person name="Vilella A.J."/>
            <person name="Williams K.P."/>
            <person name="Yorke J.A."/>
            <person name="Zhang L."/>
            <person name="Zhang H.B."/>
            <person name="Zhang X."/>
            <person name="Zhang Y."/>
            <person name="Reed K.M."/>
        </authorList>
    </citation>
    <scope>NUCLEOTIDE SEQUENCE [LARGE SCALE GENOMIC DNA]</scope>
</reference>
<evidence type="ECO:0000256" key="1">
    <source>
        <dbReference type="SAM" id="Phobius"/>
    </source>
</evidence>
<dbReference type="InterPro" id="IPR016447">
    <property type="entry name" value="Translocation_assoc_membrane"/>
</dbReference>
<evidence type="ECO:0000313" key="3">
    <source>
        <dbReference type="Proteomes" id="UP000001645"/>
    </source>
</evidence>
<feature type="transmembrane region" description="Helical" evidence="1">
    <location>
        <begin position="21"/>
        <end position="39"/>
    </location>
</feature>
<dbReference type="GO" id="GO:0006616">
    <property type="term" value="P:SRP-dependent cotranslational protein targeting to membrane, translocation"/>
    <property type="evidence" value="ECO:0007669"/>
    <property type="project" value="InterPro"/>
</dbReference>
<dbReference type="Ensembl" id="ENSMGAT00000029406.1">
    <property type="protein sequence ID" value="ENSMGAP00000022443.1"/>
    <property type="gene ID" value="ENSMGAG00000021208.1"/>
</dbReference>
<keyword evidence="1" id="KW-0812">Transmembrane</keyword>
<reference evidence="2" key="2">
    <citation type="submission" date="2025-08" db="UniProtKB">
        <authorList>
            <consortium name="Ensembl"/>
        </authorList>
    </citation>
    <scope>IDENTIFICATION</scope>
</reference>
<dbReference type="AlphaFoldDB" id="A0A803XSE7"/>
<dbReference type="GeneTree" id="ENSGT00940000182083"/>
<sequence>MAFRRRAKSHPLFSQEFLIHNHADIGFCLVLSVLIALMFEVRTTTLPPPPPCHPIQSPSLSTLGSPLAEIPIRIPTYVLALGASHPFASPNPSEVHQMQKSLKLGECTQILVLLYVPPDLPPLLGMGNRSPTPHGE</sequence>
<name>A0A803XSE7_MELGA</name>
<dbReference type="PANTHER" id="PTHR12371:SF4">
    <property type="entry name" value="TRANSLOCATING CHAIN-ASSOCIATED MEMBRANE PROTEIN 2"/>
    <property type="match status" value="1"/>
</dbReference>
<accession>A0A803XSE7</accession>
<keyword evidence="3" id="KW-1185">Reference proteome</keyword>
<dbReference type="Proteomes" id="UP000001645">
    <property type="component" value="Unplaced"/>
</dbReference>